<feature type="compositionally biased region" description="Low complexity" evidence="1">
    <location>
        <begin position="33"/>
        <end position="68"/>
    </location>
</feature>
<proteinExistence type="predicted"/>
<evidence type="ECO:0008006" key="5">
    <source>
        <dbReference type="Google" id="ProtNLM"/>
    </source>
</evidence>
<keyword evidence="4" id="KW-1185">Reference proteome</keyword>
<evidence type="ECO:0000256" key="1">
    <source>
        <dbReference type="SAM" id="MobiDB-lite"/>
    </source>
</evidence>
<accession>A0ABM5TC55</accession>
<gene>
    <name evidence="3" type="ORF">ABB07_00365</name>
</gene>
<name>A0ABM5TC55_9ACTN</name>
<keyword evidence="2" id="KW-0732">Signal</keyword>
<evidence type="ECO:0000313" key="3">
    <source>
        <dbReference type="EMBL" id="AKJ08557.1"/>
    </source>
</evidence>
<reference evidence="3 4" key="1">
    <citation type="journal article" date="2015" name="ISME J.">
        <title>Draft Genome Sequence of Streptomyces incarnatus NRRL8089, which Produces the Nucleoside Antibiotic Sinefungin.</title>
        <authorList>
            <person name="Oshima K."/>
            <person name="Hattori M."/>
            <person name="Shimizu H."/>
            <person name="Fukuda K."/>
            <person name="Nemoto M."/>
            <person name="Inagaki K."/>
            <person name="Tamura T."/>
        </authorList>
    </citation>
    <scope>NUCLEOTIDE SEQUENCE [LARGE SCALE GENOMIC DNA]</scope>
    <source>
        <strain evidence="3 4">NRRL 8089</strain>
    </source>
</reference>
<evidence type="ECO:0000313" key="4">
    <source>
        <dbReference type="Proteomes" id="UP000035366"/>
    </source>
</evidence>
<dbReference type="Proteomes" id="UP000035366">
    <property type="component" value="Chromosome"/>
</dbReference>
<protein>
    <recommendedName>
        <fullName evidence="5">Secreted protein</fullName>
    </recommendedName>
</protein>
<feature type="chain" id="PRO_5046809106" description="Secreted protein" evidence="2">
    <location>
        <begin position="18"/>
        <end position="86"/>
    </location>
</feature>
<organism evidence="3 4">
    <name type="scientific">Streptomyces incarnatus</name>
    <dbReference type="NCBI Taxonomy" id="665007"/>
    <lineage>
        <taxon>Bacteria</taxon>
        <taxon>Bacillati</taxon>
        <taxon>Actinomycetota</taxon>
        <taxon>Actinomycetes</taxon>
        <taxon>Kitasatosporales</taxon>
        <taxon>Streptomycetaceae</taxon>
        <taxon>Streptomyces</taxon>
    </lineage>
</organism>
<sequence length="86" mass="9215">MLMISSTAILMCGGAMASSASSWEQRCRMTSCGRSLPASESSASSGMSSSLRTTSPGSPSSGWPGSVSPRERRMRRRTWRNLVILL</sequence>
<dbReference type="EMBL" id="CP011497">
    <property type="protein sequence ID" value="AKJ08557.1"/>
    <property type="molecule type" value="Genomic_DNA"/>
</dbReference>
<feature type="region of interest" description="Disordered" evidence="1">
    <location>
        <begin position="33"/>
        <end position="74"/>
    </location>
</feature>
<feature type="signal peptide" evidence="2">
    <location>
        <begin position="1"/>
        <end position="17"/>
    </location>
</feature>
<evidence type="ECO:0000256" key="2">
    <source>
        <dbReference type="SAM" id="SignalP"/>
    </source>
</evidence>